<dbReference type="Proteomes" id="UP000192342">
    <property type="component" value="Unassembled WGS sequence"/>
</dbReference>
<keyword evidence="1" id="KW-0732">Signal</keyword>
<feature type="signal peptide" evidence="1">
    <location>
        <begin position="1"/>
        <end position="23"/>
    </location>
</feature>
<protein>
    <submittedName>
        <fullName evidence="2">Uncharacterized protein</fullName>
    </submittedName>
</protein>
<gene>
    <name evidence="2" type="ORF">ATO7_07557</name>
</gene>
<name>A0A1Y1SCY5_9GAMM</name>
<keyword evidence="3" id="KW-1185">Reference proteome</keyword>
<organism evidence="2 3">
    <name type="scientific">Oceanococcus atlanticus</name>
    <dbReference type="NCBI Taxonomy" id="1317117"/>
    <lineage>
        <taxon>Bacteria</taxon>
        <taxon>Pseudomonadati</taxon>
        <taxon>Pseudomonadota</taxon>
        <taxon>Gammaproteobacteria</taxon>
        <taxon>Chromatiales</taxon>
        <taxon>Oceanococcaceae</taxon>
        <taxon>Oceanococcus</taxon>
    </lineage>
</organism>
<accession>A0A1Y1SCY5</accession>
<comment type="caution">
    <text evidence="2">The sequence shown here is derived from an EMBL/GenBank/DDBJ whole genome shotgun (WGS) entry which is preliminary data.</text>
</comment>
<proteinExistence type="predicted"/>
<dbReference type="AlphaFoldDB" id="A0A1Y1SCY5"/>
<sequence>MSLRSDFPLRSLCPALLALPLLACGGGGGGADDALSDVPATESDQTAVPVGAFYAGRALQAEEDLDSDGDGLIDRVDPLPQRAPEPLPPGAPFDLAGVGVPFGDGVSQGFIHADTPLRLDVPGLAALSDSAWLVLRSGEQDQVIALPAQDTILLDTQQIVGRPNALAIMTRNWITPWRPVQSIVSGGPLVQAVGQAYTGQPLALQGLNLDRATFSDGIHTLVGHAQGNVFVLDWPGNGAFSELLVSTPQGVIQRLPINWLRRVPVRLDSPIHSVIDQVTFYDGKAFAQFSADQSMQRDVMAFAPTMLGFAHDGDALLPGVFRVVVWPDQTQVNLSLDAWLQAMAMGHPIVREALRDLSWQQQREILDQALIGDALGDGRAALQAALQGDDSAYLNLADRLAREVLAVVPQNSASKLLLGTELVLSDDDVNRRILRYQKGRERNGEADKIFSGSFAQFDVGTVAHLCGNRTAGRPAGVSSGDICVVNRNQVPASVAVRTGNSDSQSLWSDHVSVKAGIFNADILGGTGGFFNLELFGDAGYFGFKQTHFFPKAGDSTLCNSTDCQVEIVTAGYGYGLNETLNSKERSVSEMLRKRAIIDVMILPIVSLATGEDFKYSGKLAQCIATASITALDFVTKSADIYQKINDSKGSDGSLEVSKLASNLLPFVANDLKDVLADARLPACFAQAAAAGSAEAAKDAAEKGLKRVLTRLKASPIGLLMEGFSMAEGWIEIAATPSLLIFETELMVKPRIVQPPVLDVTGDLSDEIQVIGRCLGRKNPSDSDDCANTNGSADPAYHPAYIRFSGRKRVGRGTKRVEVALTAADIAGVKDANGNAEPFPFTSAVTVSMQSVADEIALDILQDQLRPGDVDVDLIYLDADGNRIHLPAGSIELRSFPGPDPVDGMSWSVGKLGFISGYRLERFDVASAKLVLTSVDLNGSQTHEITQLRLSNAGNETDIEFNVPASLLPSNRNMLKFEVYLVTPQQSFELGAVIVNRGAASRSRLSDYGSCKDDTARLQLLNAQNQVVRDADGNKAEILITPSTWARELKWDNALLSTNEVAKIRIVCEDPGNDMCGNSLQFSEGNGASVCTLAYDIDSSQPFFSRKNNISLTKNQEQVLTP</sequence>
<dbReference type="EMBL" id="AQQV01000002">
    <property type="protein sequence ID" value="ORE86877.1"/>
    <property type="molecule type" value="Genomic_DNA"/>
</dbReference>
<dbReference type="STRING" id="1317117.ATO7_07557"/>
<dbReference type="RefSeq" id="WP_083561098.1">
    <property type="nucleotide sequence ID" value="NZ_AQQV01000002.1"/>
</dbReference>
<evidence type="ECO:0000313" key="3">
    <source>
        <dbReference type="Proteomes" id="UP000192342"/>
    </source>
</evidence>
<evidence type="ECO:0000256" key="1">
    <source>
        <dbReference type="SAM" id="SignalP"/>
    </source>
</evidence>
<feature type="chain" id="PRO_5012643647" evidence="1">
    <location>
        <begin position="24"/>
        <end position="1121"/>
    </location>
</feature>
<evidence type="ECO:0000313" key="2">
    <source>
        <dbReference type="EMBL" id="ORE86877.1"/>
    </source>
</evidence>
<reference evidence="2 3" key="1">
    <citation type="submission" date="2013-04" db="EMBL/GenBank/DDBJ databases">
        <title>Oceanococcus atlanticus 22II-S10r2 Genome Sequencing.</title>
        <authorList>
            <person name="Lai Q."/>
            <person name="Li G."/>
            <person name="Shao Z."/>
        </authorList>
    </citation>
    <scope>NUCLEOTIDE SEQUENCE [LARGE SCALE GENOMIC DNA]</scope>
    <source>
        <strain evidence="2 3">22II-S10r2</strain>
    </source>
</reference>